<comment type="caution">
    <text evidence="1">The sequence shown here is derived from an EMBL/GenBank/DDBJ whole genome shotgun (WGS) entry which is preliminary data.</text>
</comment>
<keyword evidence="2" id="KW-1185">Reference proteome</keyword>
<proteinExistence type="predicted"/>
<evidence type="ECO:0000313" key="1">
    <source>
        <dbReference type="EMBL" id="KAI0085782.1"/>
    </source>
</evidence>
<name>A0ACB8TUM4_9APHY</name>
<accession>A0ACB8TUM4</accession>
<dbReference type="Proteomes" id="UP001055072">
    <property type="component" value="Unassembled WGS sequence"/>
</dbReference>
<organism evidence="1 2">
    <name type="scientific">Irpex rosettiformis</name>
    <dbReference type="NCBI Taxonomy" id="378272"/>
    <lineage>
        <taxon>Eukaryota</taxon>
        <taxon>Fungi</taxon>
        <taxon>Dikarya</taxon>
        <taxon>Basidiomycota</taxon>
        <taxon>Agaricomycotina</taxon>
        <taxon>Agaricomycetes</taxon>
        <taxon>Polyporales</taxon>
        <taxon>Irpicaceae</taxon>
        <taxon>Irpex</taxon>
    </lineage>
</organism>
<protein>
    <submittedName>
        <fullName evidence="1">Uncharacterized protein</fullName>
    </submittedName>
</protein>
<gene>
    <name evidence="1" type="ORF">BDY19DRAFT_908775</name>
</gene>
<evidence type="ECO:0000313" key="2">
    <source>
        <dbReference type="Proteomes" id="UP001055072"/>
    </source>
</evidence>
<dbReference type="EMBL" id="MU274928">
    <property type="protein sequence ID" value="KAI0085782.1"/>
    <property type="molecule type" value="Genomic_DNA"/>
</dbReference>
<sequence>MGKFMVEDHHLKISEGSTIVAMSSPATFGSRFYRCWRLDEANPSIAFSHTPVLEAIQWYYVSVDHNDWTLACGFGAGHLVGNSAQIESSAISRSIVIRGRSSHNTVAIQVLEKAHAIVATESNADSLKYLAYLNLPPPCVPLCLFGNEATLEMVRTCLMVRPAVKTAYPVIKASLLRSYVENRHVLFDPFGCFYSGPLCQFQEPSSF</sequence>
<reference evidence="1" key="1">
    <citation type="journal article" date="2021" name="Environ. Microbiol.">
        <title>Gene family expansions and transcriptome signatures uncover fungal adaptations to wood decay.</title>
        <authorList>
            <person name="Hage H."/>
            <person name="Miyauchi S."/>
            <person name="Viragh M."/>
            <person name="Drula E."/>
            <person name="Min B."/>
            <person name="Chaduli D."/>
            <person name="Navarro D."/>
            <person name="Favel A."/>
            <person name="Norest M."/>
            <person name="Lesage-Meessen L."/>
            <person name="Balint B."/>
            <person name="Merenyi Z."/>
            <person name="de Eugenio L."/>
            <person name="Morin E."/>
            <person name="Martinez A.T."/>
            <person name="Baldrian P."/>
            <person name="Stursova M."/>
            <person name="Martinez M.J."/>
            <person name="Novotny C."/>
            <person name="Magnuson J.K."/>
            <person name="Spatafora J.W."/>
            <person name="Maurice S."/>
            <person name="Pangilinan J."/>
            <person name="Andreopoulos W."/>
            <person name="LaButti K."/>
            <person name="Hundley H."/>
            <person name="Na H."/>
            <person name="Kuo A."/>
            <person name="Barry K."/>
            <person name="Lipzen A."/>
            <person name="Henrissat B."/>
            <person name="Riley R."/>
            <person name="Ahrendt S."/>
            <person name="Nagy L.G."/>
            <person name="Grigoriev I.V."/>
            <person name="Martin F."/>
            <person name="Rosso M.N."/>
        </authorList>
    </citation>
    <scope>NUCLEOTIDE SEQUENCE</scope>
    <source>
        <strain evidence="1">CBS 384.51</strain>
    </source>
</reference>